<feature type="compositionally biased region" description="Low complexity" evidence="6">
    <location>
        <begin position="632"/>
        <end position="650"/>
    </location>
</feature>
<dbReference type="InterPro" id="IPR029063">
    <property type="entry name" value="SAM-dependent_MTases_sf"/>
</dbReference>
<evidence type="ECO:0000256" key="3">
    <source>
        <dbReference type="ARBA" id="ARBA00022691"/>
    </source>
</evidence>
<evidence type="ECO:0000313" key="8">
    <source>
        <dbReference type="Ensembl" id="ENSDCDP00010055807.1"/>
    </source>
</evidence>
<dbReference type="GeneTree" id="ENSGT00940000157352"/>
<dbReference type="InterPro" id="IPR042620">
    <property type="entry name" value="NSUN7"/>
</dbReference>
<dbReference type="PROSITE" id="PS51686">
    <property type="entry name" value="SAM_MT_RSMB_NOP"/>
    <property type="match status" value="1"/>
</dbReference>
<dbReference type="Pfam" id="PF21148">
    <property type="entry name" value="NSUN5_fdxn-like"/>
    <property type="match status" value="1"/>
</dbReference>
<dbReference type="Gene3D" id="3.40.50.150">
    <property type="entry name" value="Vaccinia Virus protein VP39"/>
    <property type="match status" value="1"/>
</dbReference>
<dbReference type="InterPro" id="IPR049560">
    <property type="entry name" value="MeTrfase_RsmB-F_NOP2_cat"/>
</dbReference>
<dbReference type="GO" id="GO:0008168">
    <property type="term" value="F:methyltransferase activity"/>
    <property type="evidence" value="ECO:0007669"/>
    <property type="project" value="UniProtKB-KW"/>
</dbReference>
<feature type="region of interest" description="Disordered" evidence="6">
    <location>
        <begin position="1"/>
        <end position="52"/>
    </location>
</feature>
<evidence type="ECO:0000256" key="5">
    <source>
        <dbReference type="PROSITE-ProRule" id="PRU01023"/>
    </source>
</evidence>
<proteinExistence type="inferred from homology"/>
<dbReference type="InterPro" id="IPR049561">
    <property type="entry name" value="NSUN5_7_fdxn-like"/>
</dbReference>
<comment type="caution">
    <text evidence="5">Lacks conserved residue(s) required for the propagation of feature annotation.</text>
</comment>
<evidence type="ECO:0000259" key="7">
    <source>
        <dbReference type="PROSITE" id="PS51686"/>
    </source>
</evidence>
<keyword evidence="4 5" id="KW-0694">RNA-binding</keyword>
<evidence type="ECO:0000256" key="4">
    <source>
        <dbReference type="ARBA" id="ARBA00022884"/>
    </source>
</evidence>
<gene>
    <name evidence="8" type="primary">NSUN7</name>
</gene>
<accession>A0AAY4EDV6</accession>
<feature type="binding site" evidence="5">
    <location>
        <position position="357"/>
    </location>
    <ligand>
        <name>S-adenosyl-L-methionine</name>
        <dbReference type="ChEBI" id="CHEBI:59789"/>
    </ligand>
</feature>
<dbReference type="Pfam" id="PF01189">
    <property type="entry name" value="Methyltr_RsmB-F"/>
    <property type="match status" value="1"/>
</dbReference>
<name>A0AAY4EDV6_9TELE</name>
<dbReference type="GO" id="GO:0032259">
    <property type="term" value="P:methylation"/>
    <property type="evidence" value="ECO:0007669"/>
    <property type="project" value="UniProtKB-KW"/>
</dbReference>
<evidence type="ECO:0000313" key="9">
    <source>
        <dbReference type="Proteomes" id="UP000694580"/>
    </source>
</evidence>
<evidence type="ECO:0000256" key="2">
    <source>
        <dbReference type="ARBA" id="ARBA00022679"/>
    </source>
</evidence>
<feature type="binding site" evidence="5">
    <location>
        <position position="384"/>
    </location>
    <ligand>
        <name>S-adenosyl-L-methionine</name>
        <dbReference type="ChEBI" id="CHEBI:59789"/>
    </ligand>
</feature>
<dbReference type="GO" id="GO:0003723">
    <property type="term" value="F:RNA binding"/>
    <property type="evidence" value="ECO:0007669"/>
    <property type="project" value="UniProtKB-UniRule"/>
</dbReference>
<keyword evidence="1 5" id="KW-0489">Methyltransferase</keyword>
<dbReference type="AlphaFoldDB" id="A0AAY4EDV6"/>
<dbReference type="InterPro" id="IPR001678">
    <property type="entry name" value="MeTrfase_RsmB-F_NOP2_dom"/>
</dbReference>
<reference evidence="8 9" key="1">
    <citation type="submission" date="2020-06" db="EMBL/GenBank/DDBJ databases">
        <authorList>
            <consortium name="Wellcome Sanger Institute Data Sharing"/>
        </authorList>
    </citation>
    <scope>NUCLEOTIDE SEQUENCE [LARGE SCALE GENOMIC DNA]</scope>
</reference>
<reference evidence="8" key="3">
    <citation type="submission" date="2025-09" db="UniProtKB">
        <authorList>
            <consortium name="Ensembl"/>
        </authorList>
    </citation>
    <scope>IDENTIFICATION</scope>
</reference>
<feature type="domain" description="SAM-dependent MTase RsmB/NOP-type" evidence="7">
    <location>
        <begin position="213"/>
        <end position="542"/>
    </location>
</feature>
<feature type="compositionally biased region" description="Polar residues" evidence="6">
    <location>
        <begin position="596"/>
        <end position="628"/>
    </location>
</feature>
<keyword evidence="9" id="KW-1185">Reference proteome</keyword>
<reference evidence="8" key="2">
    <citation type="submission" date="2025-08" db="UniProtKB">
        <authorList>
            <consortium name="Ensembl"/>
        </authorList>
    </citation>
    <scope>IDENTIFICATION</scope>
</reference>
<feature type="compositionally biased region" description="Low complexity" evidence="6">
    <location>
        <begin position="663"/>
        <end position="675"/>
    </location>
</feature>
<dbReference type="Gene3D" id="3.30.70.1170">
    <property type="entry name" value="Sun protein, domain 3"/>
    <property type="match status" value="1"/>
</dbReference>
<sequence>MVKQDHPRRNPSRTQKKCSQMSSFKDLNLQERSGSDHSPPAETSLSPPGDLQEHQRGFASKVYLHAAAVFQNYHPEKPVAIRLISYGKKMTRPVPDASDDASRRCAYELAFNTLKYQDLLEDIMIDSCLFLTQPMPDDMMSLVAVMLYDFQDRKFLPRELLSSEPEEEEVPEVREVEEHLLRSKTRLAASLARCRIKHNLVTIDTILPDSVREMQVRASCQPIYAWVNTLKTSLAEVCDLLKTEGFSQVTSVGRLERRSFCHDRNCQDLLVFTPQQKAELSRTKLLSQYKLLIQDKSCCLGPCAVRPLLVPEGDVLMAGSFSALTVAHVAAIAASLPPLPQDSGAQTPSQVLVCGGEQQAARGKEMQETLNNVGCRNVKLIPEDFISLDVCDVRVQKVHLVLLMPQCSVSAVCNPVEYLLQENGDIDLLRDLSQGSISRGILDSLVSQQKNLVNHALRFPKVQAVVYSTCSVYPDENEELLTAALAQAREQESKLRPFRLSGTELLHSHVADEGETQTDGRFFRLEPSADSNGCFVAVLTREPEAIETPQEVLARAAAKGLLDGIYPSQPAKKDRRGRQRHQAPRCASQPRPRASRGNQSDVREFQASQMKDSSSKPLVGSYRSQGSVPSGVKSKATSSKTTPSKTVSSPIPGLSRQGLTCKSSSNLSSASDSPGPMGPPSAAAPPKVHQEILRSVAVTLPTVRFPEFSPPGLPPPRLSMVNLRPQTRPRAPNSYMQWRYSIPPTPNSQSSNSMPGVVKQLRPWL</sequence>
<organism evidence="8 9">
    <name type="scientific">Denticeps clupeoides</name>
    <name type="common">denticle herring</name>
    <dbReference type="NCBI Taxonomy" id="299321"/>
    <lineage>
        <taxon>Eukaryota</taxon>
        <taxon>Metazoa</taxon>
        <taxon>Chordata</taxon>
        <taxon>Craniata</taxon>
        <taxon>Vertebrata</taxon>
        <taxon>Euteleostomi</taxon>
        <taxon>Actinopterygii</taxon>
        <taxon>Neopterygii</taxon>
        <taxon>Teleostei</taxon>
        <taxon>Clupei</taxon>
        <taxon>Clupeiformes</taxon>
        <taxon>Denticipitoidei</taxon>
        <taxon>Denticipitidae</taxon>
        <taxon>Denticeps</taxon>
    </lineage>
</organism>
<dbReference type="Proteomes" id="UP000694580">
    <property type="component" value="Chromosome 18"/>
</dbReference>
<dbReference type="PANTHER" id="PTHR14663:SF2">
    <property type="entry name" value="METHYLTRANSFERASE NSUN7-RELATED"/>
    <property type="match status" value="1"/>
</dbReference>
<evidence type="ECO:0000256" key="1">
    <source>
        <dbReference type="ARBA" id="ARBA00022603"/>
    </source>
</evidence>
<feature type="region of interest" description="Disordered" evidence="6">
    <location>
        <begin position="564"/>
        <end position="687"/>
    </location>
</feature>
<dbReference type="Ensembl" id="ENSDCDT00010066411.1">
    <property type="protein sequence ID" value="ENSDCDP00010055807.1"/>
    <property type="gene ID" value="ENSDCDG00010031934.1"/>
</dbReference>
<comment type="similarity">
    <text evidence="5">Belongs to the class I-like SAM-binding methyltransferase superfamily. RsmB/NOP family.</text>
</comment>
<evidence type="ECO:0000256" key="6">
    <source>
        <dbReference type="SAM" id="MobiDB-lite"/>
    </source>
</evidence>
<keyword evidence="2 5" id="KW-0808">Transferase</keyword>
<dbReference type="PANTHER" id="PTHR14663">
    <property type="entry name" value="METHYLTRANSFERASE NSUN7-RELATED"/>
    <property type="match status" value="1"/>
</dbReference>
<keyword evidence="3 5" id="KW-0949">S-adenosyl-L-methionine</keyword>
<dbReference type="SUPFAM" id="SSF53335">
    <property type="entry name" value="S-adenosyl-L-methionine-dependent methyltransferases"/>
    <property type="match status" value="1"/>
</dbReference>
<feature type="active site" description="Nucleophile" evidence="5">
    <location>
        <position position="470"/>
    </location>
</feature>
<feature type="compositionally biased region" description="Basic residues" evidence="6">
    <location>
        <begin position="573"/>
        <end position="583"/>
    </location>
</feature>
<protein>
    <recommendedName>
        <fullName evidence="7">SAM-dependent MTase RsmB/NOP-type domain-containing protein</fullName>
    </recommendedName>
</protein>